<gene>
    <name evidence="2" type="ORF">RHP80_12950</name>
</gene>
<dbReference type="AlphaFoldDB" id="A0AB38YUU5"/>
<name>A0AB38YUU5_9GAMM</name>
<organism evidence="2 3">
    <name type="scientific">Acinetobacter soli</name>
    <dbReference type="NCBI Taxonomy" id="487316"/>
    <lineage>
        <taxon>Bacteria</taxon>
        <taxon>Pseudomonadati</taxon>
        <taxon>Pseudomonadota</taxon>
        <taxon>Gammaproteobacteria</taxon>
        <taxon>Moraxellales</taxon>
        <taxon>Moraxellaceae</taxon>
        <taxon>Acinetobacter</taxon>
    </lineage>
</organism>
<evidence type="ECO:0000256" key="1">
    <source>
        <dbReference type="SAM" id="MobiDB-lite"/>
    </source>
</evidence>
<accession>A0AB38YUU5</accession>
<protein>
    <submittedName>
        <fullName evidence="2">Uncharacterized protein</fullName>
    </submittedName>
</protein>
<proteinExistence type="predicted"/>
<sequence length="75" mass="8031">MSLYIENTNATPRNRSSKNTPGSVAKKIDLDSVLNKLELNTLVGSVAILLPFIGDNNNAGFVAAMLIDLGMVKIK</sequence>
<dbReference type="EMBL" id="CP134206">
    <property type="protein sequence ID" value="WND05097.1"/>
    <property type="molecule type" value="Genomic_DNA"/>
</dbReference>
<dbReference type="RefSeq" id="WP_310864725.1">
    <property type="nucleotide sequence ID" value="NZ_CP134206.1"/>
</dbReference>
<evidence type="ECO:0000313" key="3">
    <source>
        <dbReference type="Proteomes" id="UP001256400"/>
    </source>
</evidence>
<reference evidence="2" key="1">
    <citation type="submission" date="2023-09" db="EMBL/GenBank/DDBJ databases">
        <title>Acinetobacter soli.</title>
        <authorList>
            <person name="Kim B."/>
            <person name="Kim D."/>
            <person name="Park D."/>
        </authorList>
    </citation>
    <scope>NUCLEOTIDE SEQUENCE</scope>
    <source>
        <strain evidence="2">2023.05</strain>
    </source>
</reference>
<feature type="compositionally biased region" description="Polar residues" evidence="1">
    <location>
        <begin position="1"/>
        <end position="22"/>
    </location>
</feature>
<feature type="region of interest" description="Disordered" evidence="1">
    <location>
        <begin position="1"/>
        <end position="23"/>
    </location>
</feature>
<dbReference type="Proteomes" id="UP001256400">
    <property type="component" value="Chromosome"/>
</dbReference>
<evidence type="ECO:0000313" key="2">
    <source>
        <dbReference type="EMBL" id="WND05097.1"/>
    </source>
</evidence>